<accession>A0ABX0V9W4</accession>
<evidence type="ECO:0000313" key="1">
    <source>
        <dbReference type="EMBL" id="NIX76628.1"/>
    </source>
</evidence>
<protein>
    <submittedName>
        <fullName evidence="1">Uncharacterized protein</fullName>
    </submittedName>
</protein>
<dbReference type="Proteomes" id="UP000707352">
    <property type="component" value="Unassembled WGS sequence"/>
</dbReference>
<name>A0ABX0V9W4_9HYPH</name>
<reference evidence="1 2" key="1">
    <citation type="submission" date="2020-03" db="EMBL/GenBank/DDBJ databases">
        <title>The genome sequence of Microvirga sp. c23x22.</title>
        <authorList>
            <person name="Zhang X."/>
        </authorList>
    </citation>
    <scope>NUCLEOTIDE SEQUENCE [LARGE SCALE GENOMIC DNA]</scope>
    <source>
        <strain evidence="2">c23x22</strain>
    </source>
</reference>
<dbReference type="RefSeq" id="WP_167672489.1">
    <property type="nucleotide sequence ID" value="NZ_JAATJS010000002.1"/>
</dbReference>
<evidence type="ECO:0000313" key="2">
    <source>
        <dbReference type="Proteomes" id="UP000707352"/>
    </source>
</evidence>
<gene>
    <name evidence="1" type="ORF">HB375_08370</name>
</gene>
<proteinExistence type="predicted"/>
<comment type="caution">
    <text evidence="1">The sequence shown here is derived from an EMBL/GenBank/DDBJ whole genome shotgun (WGS) entry which is preliminary data.</text>
</comment>
<organism evidence="1 2">
    <name type="scientific">Microvirga terricola</name>
    <dbReference type="NCBI Taxonomy" id="2719797"/>
    <lineage>
        <taxon>Bacteria</taxon>
        <taxon>Pseudomonadati</taxon>
        <taxon>Pseudomonadota</taxon>
        <taxon>Alphaproteobacteria</taxon>
        <taxon>Hyphomicrobiales</taxon>
        <taxon>Methylobacteriaceae</taxon>
        <taxon>Microvirga</taxon>
    </lineage>
</organism>
<sequence length="171" mass="19218">MQKYKLVDVTVEGAEIIRSWPSEEENFLKANAVDPETANRIRTEPAFQFPPLQEHFRQALNAKIKAEVMYLAGPIFPSGRPVKAVVRLRTFDIPSTARRVFVDSQAKIQADIDIVDKATGNLILRYPGRLETRKLIGGLATGIAVAFEGPDLGYSMITDYLSAYRNWLLHN</sequence>
<keyword evidence="2" id="KW-1185">Reference proteome</keyword>
<dbReference type="EMBL" id="JAATJS010000002">
    <property type="protein sequence ID" value="NIX76628.1"/>
    <property type="molecule type" value="Genomic_DNA"/>
</dbReference>